<comment type="caution">
    <text evidence="2">The sequence shown here is derived from an EMBL/GenBank/DDBJ whole genome shotgun (WGS) entry which is preliminary data.</text>
</comment>
<dbReference type="SUPFAM" id="SSF52540">
    <property type="entry name" value="P-loop containing nucleoside triphosphate hydrolases"/>
    <property type="match status" value="1"/>
</dbReference>
<sequence length="158" mass="16496">MSGRRSCCSNARSGIAFSRPGAPQAEIEKAAEAAGLRPLAAALPRGLDTPVGEAGSSLSGGQRQLISITRALLKDAPVLILDEATSALDLRTEAALKAALGKPMEGRTCLVIAHRLSMAEEADRVVVLDKGRIAEQGRPAELLQKGSLFRNLREAAAS</sequence>
<dbReference type="InterPro" id="IPR027417">
    <property type="entry name" value="P-loop_NTPase"/>
</dbReference>
<dbReference type="RefSeq" id="WP_237978294.1">
    <property type="nucleotide sequence ID" value="NZ_JAKNCT010000004.1"/>
</dbReference>
<dbReference type="GO" id="GO:0005524">
    <property type="term" value="F:ATP binding"/>
    <property type="evidence" value="ECO:0007669"/>
    <property type="project" value="UniProtKB-KW"/>
</dbReference>
<feature type="domain" description="ABC transporter" evidence="1">
    <location>
        <begin position="25"/>
        <end position="86"/>
    </location>
</feature>
<evidence type="ECO:0000313" key="3">
    <source>
        <dbReference type="Proteomes" id="UP001297600"/>
    </source>
</evidence>
<dbReference type="PANTHER" id="PTHR43394">
    <property type="entry name" value="ATP-DEPENDENT PERMEASE MDL1, MITOCHONDRIAL"/>
    <property type="match status" value="1"/>
</dbReference>
<keyword evidence="3" id="KW-1185">Reference proteome</keyword>
<keyword evidence="2" id="KW-0067">ATP-binding</keyword>
<reference evidence="2 3" key="1">
    <citation type="submission" date="2022-02" db="EMBL/GenBank/DDBJ databases">
        <title>Mesosutterella porci, a novel member of the family Sutterellaceae from pig feces.</title>
        <authorList>
            <person name="Wylensek D."/>
            <person name="Clavel T."/>
        </authorList>
    </citation>
    <scope>NUCLEOTIDE SEQUENCE [LARGE SCALE GENOMIC DNA]</scope>
    <source>
        <strain evidence="3">oilRF-744-wt-GAM-9</strain>
    </source>
</reference>
<accession>A0ABS9MPU2</accession>
<organism evidence="2 3">
    <name type="scientific">Mesosutterella porci</name>
    <dbReference type="NCBI Taxonomy" id="2915351"/>
    <lineage>
        <taxon>Bacteria</taxon>
        <taxon>Pseudomonadati</taxon>
        <taxon>Pseudomonadota</taxon>
        <taxon>Betaproteobacteria</taxon>
        <taxon>Burkholderiales</taxon>
        <taxon>Sutterellaceae</taxon>
        <taxon>Mesosutterella</taxon>
    </lineage>
</organism>
<keyword evidence="2" id="KW-0547">Nucleotide-binding</keyword>
<dbReference type="Proteomes" id="UP001297600">
    <property type="component" value="Unassembled WGS sequence"/>
</dbReference>
<dbReference type="Pfam" id="PF00005">
    <property type="entry name" value="ABC_tran"/>
    <property type="match status" value="1"/>
</dbReference>
<dbReference type="InterPro" id="IPR039421">
    <property type="entry name" value="Type_1_exporter"/>
</dbReference>
<evidence type="ECO:0000313" key="2">
    <source>
        <dbReference type="EMBL" id="MCG5030640.1"/>
    </source>
</evidence>
<evidence type="ECO:0000259" key="1">
    <source>
        <dbReference type="Pfam" id="PF00005"/>
    </source>
</evidence>
<name>A0ABS9MPU2_9BURK</name>
<protein>
    <submittedName>
        <fullName evidence="2">ATP-binding cassette domain-containing protein</fullName>
    </submittedName>
</protein>
<gene>
    <name evidence="2" type="ORF">MAF45_04165</name>
</gene>
<dbReference type="EMBL" id="JAKNCT010000004">
    <property type="protein sequence ID" value="MCG5030640.1"/>
    <property type="molecule type" value="Genomic_DNA"/>
</dbReference>
<dbReference type="PANTHER" id="PTHR43394:SF1">
    <property type="entry name" value="ATP-BINDING CASSETTE SUB-FAMILY B MEMBER 10, MITOCHONDRIAL"/>
    <property type="match status" value="1"/>
</dbReference>
<dbReference type="Gene3D" id="3.40.50.300">
    <property type="entry name" value="P-loop containing nucleotide triphosphate hydrolases"/>
    <property type="match status" value="1"/>
</dbReference>
<proteinExistence type="predicted"/>
<dbReference type="InterPro" id="IPR003439">
    <property type="entry name" value="ABC_transporter-like_ATP-bd"/>
</dbReference>